<feature type="region of interest" description="Disordered" evidence="5">
    <location>
        <begin position="1"/>
        <end position="159"/>
    </location>
</feature>
<feature type="compositionally biased region" description="Low complexity" evidence="5">
    <location>
        <begin position="120"/>
        <end position="157"/>
    </location>
</feature>
<evidence type="ECO:0000313" key="6">
    <source>
        <dbReference type="EMBL" id="KFG38439.1"/>
    </source>
</evidence>
<dbReference type="PANTHER" id="PTHR13408:SF0">
    <property type="entry name" value="DNA-DIRECTED RNA POLYMERASE III SUBUNIT RPC4"/>
    <property type="match status" value="1"/>
</dbReference>
<dbReference type="OrthoDB" id="333902at2759"/>
<gene>
    <name evidence="6" type="ORF">TGP89_219600</name>
</gene>
<dbReference type="Pfam" id="PF05132">
    <property type="entry name" value="RNA_pol_Rpc4"/>
    <property type="match status" value="1"/>
</dbReference>
<evidence type="ECO:0000256" key="5">
    <source>
        <dbReference type="SAM" id="MobiDB-lite"/>
    </source>
</evidence>
<keyword evidence="3" id="KW-0804">Transcription</keyword>
<feature type="compositionally biased region" description="Basic and acidic residues" evidence="5">
    <location>
        <begin position="432"/>
        <end position="446"/>
    </location>
</feature>
<feature type="region of interest" description="Disordered" evidence="5">
    <location>
        <begin position="238"/>
        <end position="299"/>
    </location>
</feature>
<evidence type="ECO:0000313" key="7">
    <source>
        <dbReference type="Proteomes" id="UP000028828"/>
    </source>
</evidence>
<feature type="compositionally biased region" description="Basic and acidic residues" evidence="5">
    <location>
        <begin position="744"/>
        <end position="755"/>
    </location>
</feature>
<feature type="region of interest" description="Disordered" evidence="5">
    <location>
        <begin position="316"/>
        <end position="446"/>
    </location>
</feature>
<organism evidence="6 7">
    <name type="scientific">Toxoplasma gondii p89</name>
    <dbReference type="NCBI Taxonomy" id="943119"/>
    <lineage>
        <taxon>Eukaryota</taxon>
        <taxon>Sar</taxon>
        <taxon>Alveolata</taxon>
        <taxon>Apicomplexa</taxon>
        <taxon>Conoidasida</taxon>
        <taxon>Coccidia</taxon>
        <taxon>Eucoccidiorida</taxon>
        <taxon>Eimeriorina</taxon>
        <taxon>Sarcocystidae</taxon>
        <taxon>Toxoplasma</taxon>
    </lineage>
</organism>
<feature type="compositionally biased region" description="Low complexity" evidence="5">
    <location>
        <begin position="94"/>
        <end position="108"/>
    </location>
</feature>
<dbReference type="EMBL" id="AEYI02001353">
    <property type="protein sequence ID" value="KFG38439.1"/>
    <property type="molecule type" value="Genomic_DNA"/>
</dbReference>
<dbReference type="Proteomes" id="UP000028828">
    <property type="component" value="Unassembled WGS sequence"/>
</dbReference>
<comment type="caution">
    <text evidence="6">The sequence shown here is derived from an EMBL/GenBank/DDBJ whole genome shotgun (WGS) entry which is preliminary data.</text>
</comment>
<feature type="compositionally biased region" description="Low complexity" evidence="5">
    <location>
        <begin position="204"/>
        <end position="221"/>
    </location>
</feature>
<feature type="compositionally biased region" description="Basic and acidic residues" evidence="5">
    <location>
        <begin position="272"/>
        <end position="299"/>
    </location>
</feature>
<feature type="region of interest" description="Disordered" evidence="5">
    <location>
        <begin position="613"/>
        <end position="784"/>
    </location>
</feature>
<feature type="region of interest" description="Disordered" evidence="5">
    <location>
        <begin position="186"/>
        <end position="221"/>
    </location>
</feature>
<keyword evidence="4" id="KW-0539">Nucleus</keyword>
<dbReference type="GO" id="GO:0003677">
    <property type="term" value="F:DNA binding"/>
    <property type="evidence" value="ECO:0007669"/>
    <property type="project" value="InterPro"/>
</dbReference>
<evidence type="ECO:0000256" key="3">
    <source>
        <dbReference type="ARBA" id="ARBA00023163"/>
    </source>
</evidence>
<feature type="region of interest" description="Disordered" evidence="5">
    <location>
        <begin position="535"/>
        <end position="574"/>
    </location>
</feature>
<feature type="compositionally biased region" description="Polar residues" evidence="5">
    <location>
        <begin position="47"/>
        <end position="66"/>
    </location>
</feature>
<evidence type="ECO:0000256" key="2">
    <source>
        <dbReference type="ARBA" id="ARBA00022478"/>
    </source>
</evidence>
<feature type="compositionally biased region" description="Polar residues" evidence="5">
    <location>
        <begin position="771"/>
        <end position="781"/>
    </location>
</feature>
<dbReference type="AlphaFoldDB" id="A0A086K221"/>
<proteinExistence type="predicted"/>
<reference evidence="6 7" key="1">
    <citation type="submission" date="2014-03" db="EMBL/GenBank/DDBJ databases">
        <authorList>
            <person name="Sibley D."/>
            <person name="Venepally P."/>
            <person name="Karamycheva S."/>
            <person name="Hadjithomas M."/>
            <person name="Khan A."/>
            <person name="Brunk B."/>
            <person name="Roos D."/>
            <person name="Caler E."/>
            <person name="Lorenzi H."/>
        </authorList>
    </citation>
    <scope>NUCLEOTIDE SEQUENCE [LARGE SCALE GENOMIC DNA]</scope>
    <source>
        <strain evidence="7">p89</strain>
    </source>
</reference>
<accession>A0A086K221</accession>
<keyword evidence="2" id="KW-0240">DNA-directed RNA polymerase</keyword>
<dbReference type="GO" id="GO:0005666">
    <property type="term" value="C:RNA polymerase III complex"/>
    <property type="evidence" value="ECO:0007669"/>
    <property type="project" value="InterPro"/>
</dbReference>
<dbReference type="VEuPathDB" id="ToxoDB:TGP89_219600"/>
<protein>
    <submittedName>
        <fullName evidence="6">RNA polymerase III RPC4</fullName>
    </submittedName>
</protein>
<evidence type="ECO:0000256" key="4">
    <source>
        <dbReference type="ARBA" id="ARBA00023242"/>
    </source>
</evidence>
<feature type="compositionally biased region" description="Low complexity" evidence="5">
    <location>
        <begin position="561"/>
        <end position="571"/>
    </location>
</feature>
<feature type="compositionally biased region" description="Basic and acidic residues" evidence="5">
    <location>
        <begin position="712"/>
        <end position="731"/>
    </location>
</feature>
<dbReference type="InterPro" id="IPR007811">
    <property type="entry name" value="RPC4"/>
</dbReference>
<comment type="subcellular location">
    <subcellularLocation>
        <location evidence="1">Nucleus</location>
    </subcellularLocation>
</comment>
<sequence>MARSATPGGSAGPAPVLGHGESPAEKENKSSAMGNEDVSSGGHACSEDTTSAAANLSASDKQTGNSEVGDHPRQGPMRRRKLRKIVDDEGGVNAAVDTADTSATSSEEVFSDYSVFAQISPQDSLGPPSDGSPTTSPSGSVLCPTGPSLGSPAAASSDEFVSGRLPRPLHPLLSCTVLPRTASSLHTPVSGHGGSLTGASLPVRGMPGSSSRPGSLSSATTGGVALGSSAVLSSLRRNLPEGAGSGRGRASVRFTPNLNRVLGSSEPSAKILQEKRTGSADKEPQHTGGTEDRCGRSAPEEGFAWTGMLLSSQKRQEEEALRLRNRSARGEAPQPSLREQVKTKSDATADGARTRGQRSNSASDGRKPQGGGGVGSEFCGPPGLSVRPPKNSGDTQGERVSAAKAGSDSDGDTPSAFPQTNRSGKRAGQSDGKGKGPDDGCFDRSGWKREFGEELEWGMQAAGTDGSYLPMTLPFGKKPFPRRSAAAALMAADASEHFTGEDENSACDAPGFASFLLLQLPRLLPPLDKEAMRRQAVGGAPGKQIHSSVSGIPAAPVGEKAGSQASGSAGAPLPRVSPIVGDPVTLSELPEGAVGRLLVHRSGRVVWCLGGTRESPAETSQRRKQQRKAFPVCPWEAPKSGGGQAGVKQAGKGRAARDSSERRKQKKKHRDWGGRHSGGGACSSGGLRQAKGEAARRGSSADSAEKKRTRLRRETESNSDYSEKGSDEGSFEKSPTGGDETLEVEARRRVRRIESSDDEDLESEKEPTRAGDSSTPRTTSPEKAAVCQVKKESAEANECLEVGGAQRGLESSERIDELRGRHQKDRRKFHKRETEAASGSYYFKIDVGCDCIFKQECAVMLKDTKEFVFLGSCSQRLVVAPHIEKLLHASSAEDTGSSERTRSSTVTM</sequence>
<dbReference type="PANTHER" id="PTHR13408">
    <property type="entry name" value="DNA-DIRECTED RNA POLYMERASE III"/>
    <property type="match status" value="1"/>
</dbReference>
<dbReference type="GO" id="GO:0042797">
    <property type="term" value="P:tRNA transcription by RNA polymerase III"/>
    <property type="evidence" value="ECO:0007669"/>
    <property type="project" value="TreeGrafter"/>
</dbReference>
<evidence type="ECO:0000256" key="1">
    <source>
        <dbReference type="ARBA" id="ARBA00004123"/>
    </source>
</evidence>
<name>A0A086K221_TOXGO</name>